<reference evidence="2" key="2">
    <citation type="submission" date="2023-05" db="EMBL/GenBank/DDBJ databases">
        <authorList>
            <consortium name="Lawrence Berkeley National Laboratory"/>
            <person name="Steindorff A."/>
            <person name="Hensen N."/>
            <person name="Bonometti L."/>
            <person name="Westerberg I."/>
            <person name="Brannstrom I.O."/>
            <person name="Guillou S."/>
            <person name="Cros-Aarteil S."/>
            <person name="Calhoun S."/>
            <person name="Haridas S."/>
            <person name="Kuo A."/>
            <person name="Mondo S."/>
            <person name="Pangilinan J."/>
            <person name="Riley R."/>
            <person name="Labutti K."/>
            <person name="Andreopoulos B."/>
            <person name="Lipzen A."/>
            <person name="Chen C."/>
            <person name="Yanf M."/>
            <person name="Daum C."/>
            <person name="Ng V."/>
            <person name="Clum A."/>
            <person name="Ohm R."/>
            <person name="Martin F."/>
            <person name="Silar P."/>
            <person name="Natvig D."/>
            <person name="Lalanne C."/>
            <person name="Gautier V."/>
            <person name="Ament-Velasquez S.L."/>
            <person name="Kruys A."/>
            <person name="Hutchinson M.I."/>
            <person name="Powell A.J."/>
            <person name="Barry K."/>
            <person name="Miller A.N."/>
            <person name="Grigoriev I.V."/>
            <person name="Debuchy R."/>
            <person name="Gladieux P."/>
            <person name="Thoren M.H."/>
            <person name="Johannesson H."/>
        </authorList>
    </citation>
    <scope>NUCLEOTIDE SEQUENCE</scope>
    <source>
        <strain evidence="2">CBS 359.72</strain>
    </source>
</reference>
<dbReference type="GO" id="GO:0005524">
    <property type="term" value="F:ATP binding"/>
    <property type="evidence" value="ECO:0007669"/>
    <property type="project" value="InterPro"/>
</dbReference>
<dbReference type="Gene3D" id="1.10.510.10">
    <property type="entry name" value="Transferase(Phosphotransferase) domain 1"/>
    <property type="match status" value="1"/>
</dbReference>
<dbReference type="Proteomes" id="UP001303647">
    <property type="component" value="Unassembled WGS sequence"/>
</dbReference>
<dbReference type="PROSITE" id="PS50011">
    <property type="entry name" value="PROTEIN_KINASE_DOM"/>
    <property type="match status" value="1"/>
</dbReference>
<dbReference type="InterPro" id="IPR011009">
    <property type="entry name" value="Kinase-like_dom_sf"/>
</dbReference>
<proteinExistence type="predicted"/>
<accession>A0AAN7HND6</accession>
<dbReference type="InterPro" id="IPR000719">
    <property type="entry name" value="Prot_kinase_dom"/>
</dbReference>
<name>A0AAN7HND6_9PEZI</name>
<reference evidence="2" key="1">
    <citation type="journal article" date="2023" name="Mol. Phylogenet. Evol.">
        <title>Genome-scale phylogeny and comparative genomics of the fungal order Sordariales.</title>
        <authorList>
            <person name="Hensen N."/>
            <person name="Bonometti L."/>
            <person name="Westerberg I."/>
            <person name="Brannstrom I.O."/>
            <person name="Guillou S."/>
            <person name="Cros-Aarteil S."/>
            <person name="Calhoun S."/>
            <person name="Haridas S."/>
            <person name="Kuo A."/>
            <person name="Mondo S."/>
            <person name="Pangilinan J."/>
            <person name="Riley R."/>
            <person name="LaButti K."/>
            <person name="Andreopoulos B."/>
            <person name="Lipzen A."/>
            <person name="Chen C."/>
            <person name="Yan M."/>
            <person name="Daum C."/>
            <person name="Ng V."/>
            <person name="Clum A."/>
            <person name="Steindorff A."/>
            <person name="Ohm R.A."/>
            <person name="Martin F."/>
            <person name="Silar P."/>
            <person name="Natvig D.O."/>
            <person name="Lalanne C."/>
            <person name="Gautier V."/>
            <person name="Ament-Velasquez S.L."/>
            <person name="Kruys A."/>
            <person name="Hutchinson M.I."/>
            <person name="Powell A.J."/>
            <person name="Barry K."/>
            <person name="Miller A.N."/>
            <person name="Grigoriev I.V."/>
            <person name="Debuchy R."/>
            <person name="Gladieux P."/>
            <person name="Hiltunen Thoren M."/>
            <person name="Johannesson H."/>
        </authorList>
    </citation>
    <scope>NUCLEOTIDE SEQUENCE</scope>
    <source>
        <strain evidence="2">CBS 359.72</strain>
    </source>
</reference>
<feature type="domain" description="Protein kinase" evidence="1">
    <location>
        <begin position="124"/>
        <end position="326"/>
    </location>
</feature>
<dbReference type="Pfam" id="PF00069">
    <property type="entry name" value="Pkinase"/>
    <property type="match status" value="1"/>
</dbReference>
<dbReference type="EMBL" id="MU857656">
    <property type="protein sequence ID" value="KAK4247325.1"/>
    <property type="molecule type" value="Genomic_DNA"/>
</dbReference>
<evidence type="ECO:0000313" key="2">
    <source>
        <dbReference type="EMBL" id="KAK4247325.1"/>
    </source>
</evidence>
<dbReference type="SUPFAM" id="SSF56112">
    <property type="entry name" value="Protein kinase-like (PK-like)"/>
    <property type="match status" value="1"/>
</dbReference>
<dbReference type="GO" id="GO:0004672">
    <property type="term" value="F:protein kinase activity"/>
    <property type="evidence" value="ECO:0007669"/>
    <property type="project" value="InterPro"/>
</dbReference>
<comment type="caution">
    <text evidence="2">The sequence shown here is derived from an EMBL/GenBank/DDBJ whole genome shotgun (WGS) entry which is preliminary data.</text>
</comment>
<sequence>MATLGTKPPHFMGIRDIGDGVAMTLVLIVQFNGVRFFIVAADPDDYGVGQALVPAGYQFNESIESKFLIELAKLAWGDFDLARVQASERLERQLASLAIDACLPTMQHLALSPIQAAQTLQDYYLHPQVYTLQILTEVIKASQVILVRCLQGYVWRVTVDREDLVYKSLINVFEGHIGDELATYLKLRSASIKWKVPKLKGIVQSDERVVGILLAYIPHKHHSLRSLLDGIERGTIAPEEATVSLRQKWATQIRDTLAGLHSLGILWSDIKTDNVLIDEDGDAVVIDFGGGDTVGWVDRDKYGTMEGEMQGLNKIMAALGVEPTSN</sequence>
<organism evidence="2 3">
    <name type="scientific">Corynascus novoguineensis</name>
    <dbReference type="NCBI Taxonomy" id="1126955"/>
    <lineage>
        <taxon>Eukaryota</taxon>
        <taxon>Fungi</taxon>
        <taxon>Dikarya</taxon>
        <taxon>Ascomycota</taxon>
        <taxon>Pezizomycotina</taxon>
        <taxon>Sordariomycetes</taxon>
        <taxon>Sordariomycetidae</taxon>
        <taxon>Sordariales</taxon>
        <taxon>Chaetomiaceae</taxon>
        <taxon>Corynascus</taxon>
    </lineage>
</organism>
<dbReference type="AlphaFoldDB" id="A0AAN7HND6"/>
<protein>
    <recommendedName>
        <fullName evidence="1">Protein kinase domain-containing protein</fullName>
    </recommendedName>
</protein>
<keyword evidence="3" id="KW-1185">Reference proteome</keyword>
<evidence type="ECO:0000259" key="1">
    <source>
        <dbReference type="PROSITE" id="PS50011"/>
    </source>
</evidence>
<evidence type="ECO:0000313" key="3">
    <source>
        <dbReference type="Proteomes" id="UP001303647"/>
    </source>
</evidence>
<gene>
    <name evidence="2" type="ORF">C7999DRAFT_41384</name>
</gene>